<dbReference type="Proteomes" id="UP000285596">
    <property type="component" value="Unassembled WGS sequence"/>
</dbReference>
<dbReference type="Gene3D" id="3.30.559.10">
    <property type="entry name" value="Chloramphenicol acetyltransferase-like domain"/>
    <property type="match status" value="1"/>
</dbReference>
<gene>
    <name evidence="2" type="ORF">D3105_04850</name>
</gene>
<feature type="domain" description="Condensation" evidence="1">
    <location>
        <begin position="55"/>
        <end position="488"/>
    </location>
</feature>
<dbReference type="Gene3D" id="3.30.559.30">
    <property type="entry name" value="Nonribosomal peptide synthetase, condensation domain"/>
    <property type="match status" value="1"/>
</dbReference>
<evidence type="ECO:0000313" key="2">
    <source>
        <dbReference type="EMBL" id="ROV69631.1"/>
    </source>
</evidence>
<evidence type="ECO:0000259" key="1">
    <source>
        <dbReference type="Pfam" id="PF00668"/>
    </source>
</evidence>
<dbReference type="EMBL" id="QWFA01000016">
    <property type="protein sequence ID" value="ROV69631.1"/>
    <property type="molecule type" value="Genomic_DNA"/>
</dbReference>
<dbReference type="PANTHER" id="PTHR45398:SF1">
    <property type="entry name" value="ENZYME, PUTATIVE (JCVI)-RELATED"/>
    <property type="match status" value="1"/>
</dbReference>
<protein>
    <submittedName>
        <fullName evidence="2">Peptide synthetase</fullName>
    </submittedName>
</protein>
<proteinExistence type="predicted"/>
<sequence length="499" mass="56449">MGTISPDHARTLVDKIRSLSGVRQRALIALLRQQGVDLSALDLMTPSPRPADEPVPLSFTQQRLWFLAQLDGTSAAYNIPMAVRLRGRLDRSALVRALEAVVQRHEALRTRFVDRDGVPYQHIGDGRDFAVRPEELADPADLPRICAEEAAAPFDLERDPLFRARLLRESEQEHVLLVTMHHGVSDGWSVGVLFRDLVALYEAFCEGRPSPLEPLPVQYADYTLWQRQWLADGVRTRQVEYWKKQLTGVDPRLSLPTDRERPPVKTYRGAREVFRCPAELLERLRTVGARYDATLYMTLLAAYTVVLHRYTQQNDIAVGTVVANRNRSEVEGLIGFFANTLVMRADLSDDPAFGDLLTQVRRTAVAAYDHQDVPFESVVDALQMERSLAHSPVFQTMFVLQEAQTGREERLGELQVLPVEFDVDVTKFDVTVDLRETPDGLVGTVEYNTDLYDPETIRRLVGHYTTLLAAVAADPQEKVSRLAFPAVERRRVLVEWNEG</sequence>
<comment type="caution">
    <text evidence="2">The sequence shown here is derived from an EMBL/GenBank/DDBJ whole genome shotgun (WGS) entry which is preliminary data.</text>
</comment>
<dbReference type="Pfam" id="PF00668">
    <property type="entry name" value="Condensation"/>
    <property type="match status" value="1"/>
</dbReference>
<dbReference type="SUPFAM" id="SSF52777">
    <property type="entry name" value="CoA-dependent acyltransferases"/>
    <property type="match status" value="2"/>
</dbReference>
<dbReference type="CDD" id="cd19531">
    <property type="entry name" value="LCL_NRPS-like"/>
    <property type="match status" value="1"/>
</dbReference>
<reference evidence="2 3" key="1">
    <citation type="submission" date="2018-08" db="EMBL/GenBank/DDBJ databases">
        <title>Streptomyces globisporus 1912-4Crt, whole genome shotgun sequence.</title>
        <authorList>
            <person name="Matselyukh B."/>
        </authorList>
    </citation>
    <scope>NUCLEOTIDE SEQUENCE [LARGE SCALE GENOMIC DNA]</scope>
    <source>
        <strain evidence="2 3">1912-4Crt</strain>
    </source>
</reference>
<dbReference type="GO" id="GO:0008610">
    <property type="term" value="P:lipid biosynthetic process"/>
    <property type="evidence" value="ECO:0007669"/>
    <property type="project" value="UniProtKB-ARBA"/>
</dbReference>
<dbReference type="AlphaFoldDB" id="A0A423V4U8"/>
<dbReference type="GO" id="GO:0003824">
    <property type="term" value="F:catalytic activity"/>
    <property type="evidence" value="ECO:0007669"/>
    <property type="project" value="InterPro"/>
</dbReference>
<dbReference type="InterPro" id="IPR001242">
    <property type="entry name" value="Condensation_dom"/>
</dbReference>
<dbReference type="RefSeq" id="WP_240646803.1">
    <property type="nucleotide sequence ID" value="NZ_QWFA01000016.1"/>
</dbReference>
<dbReference type="FunFam" id="3.30.559.10:FF:000012">
    <property type="entry name" value="Non-ribosomal peptide synthetase"/>
    <property type="match status" value="1"/>
</dbReference>
<accession>A0A423V4U8</accession>
<feature type="non-terminal residue" evidence="2">
    <location>
        <position position="499"/>
    </location>
</feature>
<name>A0A423V4U8_STRGL</name>
<dbReference type="PANTHER" id="PTHR45398">
    <property type="match status" value="1"/>
</dbReference>
<evidence type="ECO:0000313" key="3">
    <source>
        <dbReference type="Proteomes" id="UP000285596"/>
    </source>
</evidence>
<organism evidence="2 3">
    <name type="scientific">Streptomyces globisporus</name>
    <dbReference type="NCBI Taxonomy" id="1908"/>
    <lineage>
        <taxon>Bacteria</taxon>
        <taxon>Bacillati</taxon>
        <taxon>Actinomycetota</taxon>
        <taxon>Actinomycetes</taxon>
        <taxon>Kitasatosporales</taxon>
        <taxon>Streptomycetaceae</taxon>
        <taxon>Streptomyces</taxon>
    </lineage>
</organism>
<dbReference type="InterPro" id="IPR023213">
    <property type="entry name" value="CAT-like_dom_sf"/>
</dbReference>